<feature type="transmembrane region" description="Helical" evidence="9">
    <location>
        <begin position="380"/>
        <end position="401"/>
    </location>
</feature>
<evidence type="ECO:0000256" key="5">
    <source>
        <dbReference type="ARBA" id="ARBA00022989"/>
    </source>
</evidence>
<evidence type="ECO:0000256" key="2">
    <source>
        <dbReference type="ARBA" id="ARBA00022475"/>
    </source>
</evidence>
<dbReference type="RefSeq" id="XP_028142884.1">
    <property type="nucleotide sequence ID" value="XM_028287083.1"/>
</dbReference>
<evidence type="ECO:0000256" key="3">
    <source>
        <dbReference type="ARBA" id="ARBA00022692"/>
    </source>
</evidence>
<name>A0A6P7G1R8_DIAVI</name>
<dbReference type="InterPro" id="IPR018313">
    <property type="entry name" value="SBP_3_CS"/>
</dbReference>
<evidence type="ECO:0000256" key="7">
    <source>
        <dbReference type="ARBA" id="ARBA00023170"/>
    </source>
</evidence>
<organism evidence="10">
    <name type="scientific">Diabrotica virgifera virgifera</name>
    <name type="common">western corn rootworm</name>
    <dbReference type="NCBI Taxonomy" id="50390"/>
    <lineage>
        <taxon>Eukaryota</taxon>
        <taxon>Metazoa</taxon>
        <taxon>Ecdysozoa</taxon>
        <taxon>Arthropoda</taxon>
        <taxon>Hexapoda</taxon>
        <taxon>Insecta</taxon>
        <taxon>Pterygota</taxon>
        <taxon>Neoptera</taxon>
        <taxon>Endopterygota</taxon>
        <taxon>Coleoptera</taxon>
        <taxon>Polyphaga</taxon>
        <taxon>Cucujiformia</taxon>
        <taxon>Chrysomeloidea</taxon>
        <taxon>Chrysomelidae</taxon>
        <taxon>Galerucinae</taxon>
        <taxon>Diabroticina</taxon>
        <taxon>Diabroticites</taxon>
        <taxon>Diabrotica</taxon>
    </lineage>
</organism>
<evidence type="ECO:0000256" key="6">
    <source>
        <dbReference type="ARBA" id="ARBA00023136"/>
    </source>
</evidence>
<keyword evidence="3 9" id="KW-0812">Transmembrane</keyword>
<dbReference type="AlphaFoldDB" id="A0A6P7G1R8"/>
<keyword evidence="8" id="KW-0325">Glycoprotein</keyword>
<dbReference type="InParanoid" id="A0A6P7G1R8"/>
<evidence type="ECO:0000256" key="8">
    <source>
        <dbReference type="ARBA" id="ARBA00023180"/>
    </source>
</evidence>
<dbReference type="GO" id="GO:0005886">
    <property type="term" value="C:plasma membrane"/>
    <property type="evidence" value="ECO:0007669"/>
    <property type="project" value="UniProtKB-SubCell"/>
</dbReference>
<dbReference type="Gene3D" id="3.40.190.10">
    <property type="entry name" value="Periplasmic binding protein-like II"/>
    <property type="match status" value="1"/>
</dbReference>
<dbReference type="InterPro" id="IPR052192">
    <property type="entry name" value="Insect_Ionotropic_Sensory_Rcpt"/>
</dbReference>
<dbReference type="PANTHER" id="PTHR42643:SF24">
    <property type="entry name" value="IONOTROPIC RECEPTOR 60A"/>
    <property type="match status" value="1"/>
</dbReference>
<keyword evidence="7" id="KW-0675">Receptor</keyword>
<evidence type="ECO:0000256" key="1">
    <source>
        <dbReference type="ARBA" id="ARBA00004651"/>
    </source>
</evidence>
<dbReference type="PANTHER" id="PTHR42643">
    <property type="entry name" value="IONOTROPIC RECEPTOR 20A-RELATED"/>
    <property type="match status" value="1"/>
</dbReference>
<keyword evidence="5 9" id="KW-1133">Transmembrane helix</keyword>
<protein>
    <submittedName>
        <fullName evidence="10">Uncharacterized protein LOC114336725</fullName>
    </submittedName>
</protein>
<dbReference type="KEGG" id="dvv:114336725"/>
<proteinExistence type="predicted"/>
<sequence length="434" mass="50572">MKNPLKEYFSKSIENTFSKCILNVITKPYQPFVINENEGFEIDLIKVVASSLNIKLNITLDTASTSWGRKVNDTWVGLVKYVCNDGYLGIGNIAYGLFLDRQLNFFGLNQLELVVFVVPIAQYVPRWRILTAIFTVEMWGICAGTVIFFALSFYLSGNRKHSFLTAFQIIISHAVDKFPKRNVHKIFFTGLSVLSIVLSSAYTFSILKYLKNPMKEHQVSEYSELRDGDLNYKWGGLSYYKQFFHNKRVHDGYETLSPDIENVEYWLRRVGEDRDTWTVASKTYVKYLIAIDSNVTVDEDGQPKIFYFKKPVNTYMLSIMLQRGNYFNPHFKRLIKKMFRFGIIDYHWRTYKNKIFLSNVKYQQSLGHPKSLSLNDIQGAFALLVFGYVCALLVIALELIYKKISLHKKCCMTQKSFKMYHKVNKKPSKKNFKK</sequence>
<reference evidence="10" key="1">
    <citation type="submission" date="2025-08" db="UniProtKB">
        <authorList>
            <consortium name="RefSeq"/>
        </authorList>
    </citation>
    <scope>IDENTIFICATION</scope>
    <source>
        <tissue evidence="10">Whole insect</tissue>
    </source>
</reference>
<dbReference type="PROSITE" id="PS01039">
    <property type="entry name" value="SBP_BACTERIAL_3"/>
    <property type="match status" value="1"/>
</dbReference>
<dbReference type="OrthoDB" id="6506757at2759"/>
<feature type="transmembrane region" description="Helical" evidence="9">
    <location>
        <begin position="129"/>
        <end position="155"/>
    </location>
</feature>
<keyword evidence="2" id="KW-1003">Cell membrane</keyword>
<evidence type="ECO:0000256" key="9">
    <source>
        <dbReference type="SAM" id="Phobius"/>
    </source>
</evidence>
<gene>
    <name evidence="10" type="primary">LOC114336725</name>
</gene>
<accession>A0A6P7G1R8</accession>
<dbReference type="SUPFAM" id="SSF53850">
    <property type="entry name" value="Periplasmic binding protein-like II"/>
    <property type="match status" value="1"/>
</dbReference>
<keyword evidence="6 9" id="KW-0472">Membrane</keyword>
<evidence type="ECO:0000313" key="10">
    <source>
        <dbReference type="RefSeq" id="XP_028142884.1"/>
    </source>
</evidence>
<comment type="subcellular location">
    <subcellularLocation>
        <location evidence="1">Cell membrane</location>
        <topology evidence="1">Multi-pass membrane protein</topology>
    </subcellularLocation>
</comment>
<feature type="transmembrane region" description="Helical" evidence="9">
    <location>
        <begin position="186"/>
        <end position="207"/>
    </location>
</feature>
<evidence type="ECO:0000256" key="4">
    <source>
        <dbReference type="ARBA" id="ARBA00022729"/>
    </source>
</evidence>
<keyword evidence="4" id="KW-0732">Signal</keyword>